<dbReference type="SUPFAM" id="SSF109854">
    <property type="entry name" value="DinB/YfiT-like putative metalloenzymes"/>
    <property type="match status" value="1"/>
</dbReference>
<feature type="domain" description="DinB-like" evidence="1">
    <location>
        <begin position="54"/>
        <end position="180"/>
    </location>
</feature>
<proteinExistence type="predicted"/>
<sequence>MVLMAHERPSTEPPVIDPETKDWTWVLERRCDECGVEPGELEVPALAGLIHDSTVELGEALRAPAAAERPAPRTWSVLEYACHVRDVHRVMAGRLSLLLEQDDPVFENWDQDETAASERYWQQDPAVVDVELVEAAGHAAGLWASVPPEAYDRPGRRSNGSVFTVRTLGQYHLHDVLHHVHDVGRPVPSPR</sequence>
<dbReference type="InterPro" id="IPR034660">
    <property type="entry name" value="DinB/YfiT-like"/>
</dbReference>
<keyword evidence="3" id="KW-1185">Reference proteome</keyword>
<comment type="caution">
    <text evidence="2">The sequence shown here is derived from an EMBL/GenBank/DDBJ whole genome shotgun (WGS) entry which is preliminary data.</text>
</comment>
<evidence type="ECO:0000313" key="3">
    <source>
        <dbReference type="Proteomes" id="UP000307808"/>
    </source>
</evidence>
<dbReference type="EMBL" id="SZPY01000002">
    <property type="protein sequence ID" value="TKI62568.1"/>
    <property type="molecule type" value="Genomic_DNA"/>
</dbReference>
<evidence type="ECO:0000259" key="1">
    <source>
        <dbReference type="Pfam" id="PF12867"/>
    </source>
</evidence>
<dbReference type="InterPro" id="IPR024775">
    <property type="entry name" value="DinB-like"/>
</dbReference>
<dbReference type="OrthoDB" id="3376896at2"/>
<organism evidence="2 3">
    <name type="scientific">Nocardioides jishulii</name>
    <dbReference type="NCBI Taxonomy" id="2575440"/>
    <lineage>
        <taxon>Bacteria</taxon>
        <taxon>Bacillati</taxon>
        <taxon>Actinomycetota</taxon>
        <taxon>Actinomycetes</taxon>
        <taxon>Propionibacteriales</taxon>
        <taxon>Nocardioidaceae</taxon>
        <taxon>Nocardioides</taxon>
    </lineage>
</organism>
<evidence type="ECO:0000313" key="2">
    <source>
        <dbReference type="EMBL" id="TKI62568.1"/>
    </source>
</evidence>
<gene>
    <name evidence="2" type="ORF">FC770_09360</name>
</gene>
<dbReference type="Proteomes" id="UP000307808">
    <property type="component" value="Unassembled WGS sequence"/>
</dbReference>
<protein>
    <submittedName>
        <fullName evidence="2">DinB family protein</fullName>
    </submittedName>
</protein>
<dbReference type="RefSeq" id="WP_137065837.1">
    <property type="nucleotide sequence ID" value="NZ_CP040748.1"/>
</dbReference>
<name>A0A4U2YMZ3_9ACTN</name>
<dbReference type="AlphaFoldDB" id="A0A4U2YMZ3"/>
<accession>A0A4U2YMZ3</accession>
<dbReference type="Pfam" id="PF12867">
    <property type="entry name" value="DinB_2"/>
    <property type="match status" value="1"/>
</dbReference>
<dbReference type="Gene3D" id="1.20.120.450">
    <property type="entry name" value="dinb family like domain"/>
    <property type="match status" value="1"/>
</dbReference>
<reference evidence="2 3" key="1">
    <citation type="submission" date="2019-04" db="EMBL/GenBank/DDBJ databases">
        <authorList>
            <person name="Dong K."/>
        </authorList>
    </citation>
    <scope>NUCLEOTIDE SEQUENCE [LARGE SCALE GENOMIC DNA]</scope>
    <source>
        <strain evidence="3">dk3543</strain>
    </source>
</reference>